<dbReference type="SMART" id="SM00220">
    <property type="entry name" value="S_TKc"/>
    <property type="match status" value="1"/>
</dbReference>
<dbReference type="PROSITE" id="PS00107">
    <property type="entry name" value="PROTEIN_KINASE_ATP"/>
    <property type="match status" value="1"/>
</dbReference>
<dbReference type="InterPro" id="IPR011009">
    <property type="entry name" value="Kinase-like_dom_sf"/>
</dbReference>
<evidence type="ECO:0000256" key="1">
    <source>
        <dbReference type="ARBA" id="ARBA00022741"/>
    </source>
</evidence>
<evidence type="ECO:0000256" key="3">
    <source>
        <dbReference type="PROSITE-ProRule" id="PRU10141"/>
    </source>
</evidence>
<dbReference type="OrthoDB" id="10252354at2759"/>
<evidence type="ECO:0000256" key="2">
    <source>
        <dbReference type="ARBA" id="ARBA00022840"/>
    </source>
</evidence>
<keyword evidence="1 3" id="KW-0547">Nucleotide-binding</keyword>
<evidence type="ECO:0000313" key="5">
    <source>
        <dbReference type="EMBL" id="OMJ90937.1"/>
    </source>
</evidence>
<dbReference type="EMBL" id="MPUH01000092">
    <property type="protein sequence ID" value="OMJ90937.1"/>
    <property type="molecule type" value="Genomic_DNA"/>
</dbReference>
<sequence length="367" mass="42633">MSVCSNRRCNKPVGGLFQRKLLCKICNKRFCPDCFFVDPNNMKKSLKVGYCWEDLVRTFPALSNPPNPPSINEVNRTLAYIVPISEDPLRTFNKVKTLGRGTSGTVYKVCNRESGNIFALKEICLSTNDRESILEEFAKSVLSPCQNVVTCYSLYRYNDYYAILLELMDTTLMDLFKYWVNRQEHLIAYILREVTKGLNYIHRNYNIHRDIKSENIFINNKGNVKIGDFGLSAQLTQERDYRETFAGSPLWTAPEILNMSRYNESIDIWSLGIVCFEMAEGTTPYSESKNMLELRLNIESRSEPTISSRWSPQFRQFVTFCLKKRPEERKKAQELLETEFLRNVNEAQAQYDLSEIIFHAMNAQPNK</sequence>
<dbReference type="SUPFAM" id="SSF56112">
    <property type="entry name" value="Protein kinase-like (PK-like)"/>
    <property type="match status" value="1"/>
</dbReference>
<dbReference type="InterPro" id="IPR000719">
    <property type="entry name" value="Prot_kinase_dom"/>
</dbReference>
<dbReference type="Proteomes" id="UP000187209">
    <property type="component" value="Unassembled WGS sequence"/>
</dbReference>
<dbReference type="PANTHER" id="PTHR45832:SF18">
    <property type="entry name" value="SERINE_THREONINE-PROTEIN KINASE DST1"/>
    <property type="match status" value="1"/>
</dbReference>
<gene>
    <name evidence="5" type="ORF">SteCoe_6603</name>
</gene>
<feature type="binding site" evidence="3">
    <location>
        <position position="121"/>
    </location>
    <ligand>
        <name>ATP</name>
        <dbReference type="ChEBI" id="CHEBI:30616"/>
    </ligand>
</feature>
<dbReference type="PANTHER" id="PTHR45832">
    <property type="entry name" value="SERINE/THREONINE-PROTEIN KINASE SAMKA-RELATED-RELATED"/>
    <property type="match status" value="1"/>
</dbReference>
<dbReference type="PROSITE" id="PS50011">
    <property type="entry name" value="PROTEIN_KINASE_DOM"/>
    <property type="match status" value="1"/>
</dbReference>
<keyword evidence="6" id="KW-1185">Reference proteome</keyword>
<protein>
    <recommendedName>
        <fullName evidence="4">Protein kinase domain-containing protein</fullName>
    </recommendedName>
</protein>
<dbReference type="Gene3D" id="1.10.510.10">
    <property type="entry name" value="Transferase(Phosphotransferase) domain 1"/>
    <property type="match status" value="1"/>
</dbReference>
<organism evidence="5 6">
    <name type="scientific">Stentor coeruleus</name>
    <dbReference type="NCBI Taxonomy" id="5963"/>
    <lineage>
        <taxon>Eukaryota</taxon>
        <taxon>Sar</taxon>
        <taxon>Alveolata</taxon>
        <taxon>Ciliophora</taxon>
        <taxon>Postciliodesmatophora</taxon>
        <taxon>Heterotrichea</taxon>
        <taxon>Heterotrichida</taxon>
        <taxon>Stentoridae</taxon>
        <taxon>Stentor</taxon>
    </lineage>
</organism>
<dbReference type="InterPro" id="IPR051931">
    <property type="entry name" value="PAK3-like"/>
</dbReference>
<dbReference type="InterPro" id="IPR017441">
    <property type="entry name" value="Protein_kinase_ATP_BS"/>
</dbReference>
<evidence type="ECO:0000313" key="6">
    <source>
        <dbReference type="Proteomes" id="UP000187209"/>
    </source>
</evidence>
<dbReference type="GO" id="GO:0005524">
    <property type="term" value="F:ATP binding"/>
    <property type="evidence" value="ECO:0007669"/>
    <property type="project" value="UniProtKB-UniRule"/>
</dbReference>
<dbReference type="AlphaFoldDB" id="A0A1R2CPK3"/>
<name>A0A1R2CPK3_9CILI</name>
<dbReference type="GO" id="GO:0004672">
    <property type="term" value="F:protein kinase activity"/>
    <property type="evidence" value="ECO:0007669"/>
    <property type="project" value="InterPro"/>
</dbReference>
<dbReference type="Pfam" id="PF00069">
    <property type="entry name" value="Pkinase"/>
    <property type="match status" value="1"/>
</dbReference>
<accession>A0A1R2CPK3</accession>
<feature type="domain" description="Protein kinase" evidence="4">
    <location>
        <begin position="92"/>
        <end position="341"/>
    </location>
</feature>
<reference evidence="5 6" key="1">
    <citation type="submission" date="2016-11" db="EMBL/GenBank/DDBJ databases">
        <title>The macronuclear genome of Stentor coeruleus: a giant cell with tiny introns.</title>
        <authorList>
            <person name="Slabodnick M."/>
            <person name="Ruby J.G."/>
            <person name="Reiff S.B."/>
            <person name="Swart E.C."/>
            <person name="Gosai S."/>
            <person name="Prabakaran S."/>
            <person name="Witkowska E."/>
            <person name="Larue G.E."/>
            <person name="Fisher S."/>
            <person name="Freeman R.M."/>
            <person name="Gunawardena J."/>
            <person name="Chu W."/>
            <person name="Stover N.A."/>
            <person name="Gregory B.D."/>
            <person name="Nowacki M."/>
            <person name="Derisi J."/>
            <person name="Roy S.W."/>
            <person name="Marshall W.F."/>
            <person name="Sood P."/>
        </authorList>
    </citation>
    <scope>NUCLEOTIDE SEQUENCE [LARGE SCALE GENOMIC DNA]</scope>
    <source>
        <strain evidence="5">WM001</strain>
    </source>
</reference>
<evidence type="ECO:0000259" key="4">
    <source>
        <dbReference type="PROSITE" id="PS50011"/>
    </source>
</evidence>
<proteinExistence type="predicted"/>
<keyword evidence="2 3" id="KW-0067">ATP-binding</keyword>
<comment type="caution">
    <text evidence="5">The sequence shown here is derived from an EMBL/GenBank/DDBJ whole genome shotgun (WGS) entry which is preliminary data.</text>
</comment>